<gene>
    <name evidence="1" type="ORF">UA08_02806</name>
</gene>
<dbReference type="EMBL" id="LFMY01000003">
    <property type="protein sequence ID" value="OKL62265.1"/>
    <property type="molecule type" value="Genomic_DNA"/>
</dbReference>
<evidence type="ECO:0000313" key="1">
    <source>
        <dbReference type="EMBL" id="OKL62265.1"/>
    </source>
</evidence>
<reference evidence="1 2" key="1">
    <citation type="submission" date="2015-06" db="EMBL/GenBank/DDBJ databases">
        <title>Talaromyces atroroseus IBT 11181 draft genome.</title>
        <authorList>
            <person name="Rasmussen K.B."/>
            <person name="Rasmussen S."/>
            <person name="Petersen B."/>
            <person name="Sicheritz-Ponten T."/>
            <person name="Mortensen U.H."/>
            <person name="Thrane U."/>
        </authorList>
    </citation>
    <scope>NUCLEOTIDE SEQUENCE [LARGE SCALE GENOMIC DNA]</scope>
    <source>
        <strain evidence="1 2">IBT 11181</strain>
    </source>
</reference>
<dbReference type="AlphaFoldDB" id="A0A225B5W1"/>
<dbReference type="OrthoDB" id="5428890at2759"/>
<dbReference type="GeneID" id="31002561"/>
<sequence length="656" mass="76435">MIANDSETTDQDVVKSLRELTASVQDVCNTITSEYRTSHPDKLRAKVKAKDEVTNTLYEQISKGRPEKIMDWEKIELMPIDKIEMENKQYAQKYEGFWKKIDESTSSEQEAAIQAYTSAFDRFQEIYRLLGWREDDKNALFDKSVLTQSRDLLIESIFGIEVYRMSRFGGSPERSRMLFEVSRLPRLLIILVRIACRQIYIVSACGQDKIEERPFSAPTTVSVLALVARALQYGNYASVTMDKLLRQCYARRILNQPDASDVDTYEKHFDLLYDCLTALDFTRKFREIREPLCLLFYMRHKSKTVHTIFELVETHREATIGINNFPELPLEENTSSVFSPEIFTVSYLLDFGGLNIEWTDCLDEHLKIYTGRNAIRIFAHPTFFYNNVDLHQNERDYMEPTYYELALTYALLFRPASSRTLKRLKYYVVAGENQQIPWHRCVTFNGRPIHRFIPRWDEGKVVDASKILDINPVQSPTKDILSESFYRCSYLPSAQIALNIADPSRAVKGIDNLLDRHRVTSTSMQQILELAPNYPEDLKFMITSVMENNFQDMESFVRFPYFASRLRRLKTYLDSRQPNTLRQLWVDRRDYRSWYHTPELERFVETILLDELCATASLFQNGVSCSLGNHTIGGFDIVYELKSSDGVVWPARIPLP</sequence>
<accession>A0A225B5W1</accession>
<comment type="caution">
    <text evidence="1">The sequence shown here is derived from an EMBL/GenBank/DDBJ whole genome shotgun (WGS) entry which is preliminary data.</text>
</comment>
<keyword evidence="2" id="KW-1185">Reference proteome</keyword>
<dbReference type="Proteomes" id="UP000214365">
    <property type="component" value="Unassembled WGS sequence"/>
</dbReference>
<protein>
    <submittedName>
        <fullName evidence="1">Uncharacterized protein</fullName>
    </submittedName>
</protein>
<dbReference type="RefSeq" id="XP_020122386.1">
    <property type="nucleotide sequence ID" value="XM_020264888.1"/>
</dbReference>
<name>A0A225B5W1_TALAT</name>
<evidence type="ECO:0000313" key="2">
    <source>
        <dbReference type="Proteomes" id="UP000214365"/>
    </source>
</evidence>
<organism evidence="1 2">
    <name type="scientific">Talaromyces atroroseus</name>
    <dbReference type="NCBI Taxonomy" id="1441469"/>
    <lineage>
        <taxon>Eukaryota</taxon>
        <taxon>Fungi</taxon>
        <taxon>Dikarya</taxon>
        <taxon>Ascomycota</taxon>
        <taxon>Pezizomycotina</taxon>
        <taxon>Eurotiomycetes</taxon>
        <taxon>Eurotiomycetidae</taxon>
        <taxon>Eurotiales</taxon>
        <taxon>Trichocomaceae</taxon>
        <taxon>Talaromyces</taxon>
        <taxon>Talaromyces sect. Trachyspermi</taxon>
    </lineage>
</organism>
<proteinExistence type="predicted"/>